<reference evidence="1" key="1">
    <citation type="submission" date="2023-10" db="EMBL/GenBank/DDBJ databases">
        <title>Whole genome sequencing of actinobacterial strain Amycolatopsis sp. (BCA-696) identifies the underlying plant growth-promoting genes.</title>
        <authorList>
            <person name="Gandham P."/>
            <person name="Vadla N."/>
            <person name="Saji A."/>
            <person name="Srinivas V."/>
            <person name="Ruperao P."/>
            <person name="Selvanayagam S."/>
            <person name="Saxena R.K."/>
            <person name="Rathore A."/>
            <person name="Gopalakrishnan S."/>
            <person name="Thakur V."/>
        </authorList>
    </citation>
    <scope>NUCLEOTIDE SEQUENCE</scope>
    <source>
        <strain evidence="1">BCA-696</strain>
    </source>
</reference>
<proteinExistence type="predicted"/>
<gene>
    <name evidence="1" type="ORF">LCL61_28080</name>
</gene>
<accession>A0ACD5BJE1</accession>
<dbReference type="Proteomes" id="UP001456344">
    <property type="component" value="Chromosome"/>
</dbReference>
<organism evidence="1 2">
    <name type="scientific">Amycolatopsis coloradensis</name>
    <dbReference type="NCBI Taxonomy" id="76021"/>
    <lineage>
        <taxon>Bacteria</taxon>
        <taxon>Bacillati</taxon>
        <taxon>Actinomycetota</taxon>
        <taxon>Actinomycetes</taxon>
        <taxon>Pseudonocardiales</taxon>
        <taxon>Pseudonocardiaceae</taxon>
        <taxon>Amycolatopsis</taxon>
    </lineage>
</organism>
<name>A0ACD5BJE1_9PSEU</name>
<keyword evidence="2" id="KW-1185">Reference proteome</keyword>
<evidence type="ECO:0000313" key="2">
    <source>
        <dbReference type="Proteomes" id="UP001456344"/>
    </source>
</evidence>
<evidence type="ECO:0000313" key="1">
    <source>
        <dbReference type="EMBL" id="WYW19409.1"/>
    </source>
</evidence>
<sequence>MPEHDLADQDRTYPLRAVDVRPRRIDRELVLRPGPSVRRR</sequence>
<dbReference type="EMBL" id="CP150484">
    <property type="protein sequence ID" value="WYW19409.1"/>
    <property type="molecule type" value="Genomic_DNA"/>
</dbReference>
<protein>
    <submittedName>
        <fullName evidence="1">Uncharacterized protein</fullName>
    </submittedName>
</protein>